<dbReference type="GO" id="GO:0044545">
    <property type="term" value="C:NSL complex"/>
    <property type="evidence" value="ECO:0007669"/>
    <property type="project" value="TreeGrafter"/>
</dbReference>
<evidence type="ECO:0000256" key="10">
    <source>
        <dbReference type="ARBA" id="ARBA00032947"/>
    </source>
</evidence>
<evidence type="ECO:0000256" key="7">
    <source>
        <dbReference type="ARBA" id="ARBA00022853"/>
    </source>
</evidence>
<protein>
    <recommendedName>
        <fullName evidence="3">KAT8 regulatory NSL complex subunit 2</fullName>
    </recommendedName>
    <alternativeName>
        <fullName evidence="11">NSL complex protein NSL2</fullName>
    </alternativeName>
    <alternativeName>
        <fullName evidence="10">Non-specific lethal 2 homolog</fullName>
    </alternativeName>
</protein>
<dbReference type="EMBL" id="LR862144">
    <property type="protein sequence ID" value="CAD1824580.1"/>
    <property type="molecule type" value="Genomic_DNA"/>
</dbReference>
<feature type="region of interest" description="Disordered" evidence="14">
    <location>
        <begin position="61"/>
        <end position="80"/>
    </location>
</feature>
<keyword evidence="8" id="KW-0496">Mitochondrion</keyword>
<dbReference type="PANTHER" id="PTHR13453">
    <property type="entry name" value="KAT8 REGULATORY NSL COMPLEX SUBUNIT 2"/>
    <property type="match status" value="1"/>
</dbReference>
<gene>
    <name evidence="16" type="ORF">CB5_LOCUS7791</name>
</gene>
<evidence type="ECO:0000256" key="2">
    <source>
        <dbReference type="ARBA" id="ARBA00004173"/>
    </source>
</evidence>
<keyword evidence="7" id="KW-0156">Chromatin regulator</keyword>
<evidence type="ECO:0000256" key="12">
    <source>
        <dbReference type="ARBA" id="ARBA00093359"/>
    </source>
</evidence>
<comment type="subcellular location">
    <subcellularLocation>
        <location evidence="2">Mitochondrion</location>
    </subcellularLocation>
    <subcellularLocation>
        <location evidence="1">Nucleus</location>
    </subcellularLocation>
</comment>
<comment type="subunit">
    <text evidence="13">Component of the NSL complex at least composed of KAT8/MOF, KANSL1, KANSL2, KANSL3, MCRS1, PHF20, OGT1/OGT, WDR5 and HCFC1.</text>
</comment>
<evidence type="ECO:0000256" key="8">
    <source>
        <dbReference type="ARBA" id="ARBA00023128"/>
    </source>
</evidence>
<keyword evidence="5" id="KW-0597">Phosphoprotein</keyword>
<evidence type="ECO:0000256" key="14">
    <source>
        <dbReference type="SAM" id="MobiDB-lite"/>
    </source>
</evidence>
<evidence type="ECO:0000256" key="6">
    <source>
        <dbReference type="ARBA" id="ARBA00022843"/>
    </source>
</evidence>
<dbReference type="GO" id="GO:0006325">
    <property type="term" value="P:chromatin organization"/>
    <property type="evidence" value="ECO:0007669"/>
    <property type="project" value="UniProtKB-KW"/>
</dbReference>
<reference evidence="16" key="1">
    <citation type="submission" date="2020-07" db="EMBL/GenBank/DDBJ databases">
        <authorList>
            <person name="Lin J."/>
        </authorList>
    </citation>
    <scope>NUCLEOTIDE SEQUENCE</scope>
</reference>
<evidence type="ECO:0000256" key="9">
    <source>
        <dbReference type="ARBA" id="ARBA00023242"/>
    </source>
</evidence>
<evidence type="ECO:0000259" key="15">
    <source>
        <dbReference type="Pfam" id="PF13891"/>
    </source>
</evidence>
<keyword evidence="9" id="KW-0539">Nucleus</keyword>
<dbReference type="InterPro" id="IPR026316">
    <property type="entry name" value="NSL2"/>
</dbReference>
<evidence type="ECO:0000256" key="3">
    <source>
        <dbReference type="ARBA" id="ARBA00015508"/>
    </source>
</evidence>
<dbReference type="InterPro" id="IPR025927">
    <property type="entry name" value="Znf_KANL2-like"/>
</dbReference>
<feature type="domain" description="KANL2-like probable zinc-finger" evidence="15">
    <location>
        <begin position="86"/>
        <end position="119"/>
    </location>
</feature>
<dbReference type="Pfam" id="PF13891">
    <property type="entry name" value="zf-C3HC3H_KANSL2"/>
    <property type="match status" value="1"/>
</dbReference>
<keyword evidence="4" id="KW-1017">Isopeptide bond</keyword>
<dbReference type="PANTHER" id="PTHR13453:SF1">
    <property type="entry name" value="KAT8 REGULATORY NSL COMPLEX SUBUNIT 2"/>
    <property type="match status" value="1"/>
</dbReference>
<dbReference type="GO" id="GO:0005634">
    <property type="term" value="C:nucleus"/>
    <property type="evidence" value="ECO:0007669"/>
    <property type="project" value="UniProtKB-SubCell"/>
</dbReference>
<comment type="function">
    <text evidence="12">Non-catalytic component of the NSL histone acetyltransferase complex, a multiprotein complex that mediates histone H4 acetylation at 'Lys-5'- and 'Lys-8' (H4K5ac and H4K8ac) at transcription start sites and promotes transcription initiation. Required for NSL complex stability and for transcription of intraciliary transport genes in both ciliated and non-ciliated cells by regulating histone H4 acetylation at 'Lys-5'- and 'Lys-12' (H4K5ac and H4K12ac). This is necessary for cilium assembly in ciliated cells and for organization of the microtubule cytoskeleton in non-ciliated cells. Required within the NSL complex to maintain nuclear architecture stability by promoting KAT8-mediated acetylation of lamin LMNA.</text>
</comment>
<sequence length="395" mass="44559">MEEKQKGSSTALSRLEVMRRRRQQREECCRQLRIKHWELVEEQKARVQAYDWTYGKSPFAAEGGGEGNENGIRDDDNGENGDRRRCAVAGCKSMAVPLTRYCHPHILNDPRQTLYKPRNFILRRFGFGYGFLKSVVFRFGSRESNQVASSSHGSPPRDKKILSNSDISAQQNRFLIPITDVRERLLPLLSLNEQQDANLLCLMNKKRKKYDKKSSGTNGGDHSWKQTEVGRKHGGLAVRLIVGDREIGVTLTQWDETLGVVLKGGTEWKIVVAEQKLREGECVELLAFRRSAIEEKPGETAKLCFLLRRKEYNRSDDTATAEPALQARKVTNINRSEPLDLLISLDLPAYSTLQNGPNSTSKSFIAEAVVKQEEKVCGENGLNLELTLRQPGSGL</sequence>
<evidence type="ECO:0000256" key="11">
    <source>
        <dbReference type="ARBA" id="ARBA00033378"/>
    </source>
</evidence>
<feature type="compositionally biased region" description="Basic and acidic residues" evidence="14">
    <location>
        <begin position="71"/>
        <end position="80"/>
    </location>
</feature>
<organism evidence="16">
    <name type="scientific">Ananas comosus var. bracteatus</name>
    <name type="common">red pineapple</name>
    <dbReference type="NCBI Taxonomy" id="296719"/>
    <lineage>
        <taxon>Eukaryota</taxon>
        <taxon>Viridiplantae</taxon>
        <taxon>Streptophyta</taxon>
        <taxon>Embryophyta</taxon>
        <taxon>Tracheophyta</taxon>
        <taxon>Spermatophyta</taxon>
        <taxon>Magnoliopsida</taxon>
        <taxon>Liliopsida</taxon>
        <taxon>Poales</taxon>
        <taxon>Bromeliaceae</taxon>
        <taxon>Bromelioideae</taxon>
        <taxon>Ananas</taxon>
    </lineage>
</organism>
<keyword evidence="6" id="KW-0832">Ubl conjugation</keyword>
<proteinExistence type="predicted"/>
<evidence type="ECO:0000256" key="1">
    <source>
        <dbReference type="ARBA" id="ARBA00004123"/>
    </source>
</evidence>
<dbReference type="AlphaFoldDB" id="A0A6V7P171"/>
<evidence type="ECO:0000256" key="5">
    <source>
        <dbReference type="ARBA" id="ARBA00022553"/>
    </source>
</evidence>
<evidence type="ECO:0000256" key="13">
    <source>
        <dbReference type="ARBA" id="ARBA00093543"/>
    </source>
</evidence>
<name>A0A6V7P171_ANACO</name>
<dbReference type="GO" id="GO:0005739">
    <property type="term" value="C:mitochondrion"/>
    <property type="evidence" value="ECO:0007669"/>
    <property type="project" value="UniProtKB-SubCell"/>
</dbReference>
<evidence type="ECO:0000256" key="4">
    <source>
        <dbReference type="ARBA" id="ARBA00022499"/>
    </source>
</evidence>
<accession>A0A6V7P171</accession>
<evidence type="ECO:0000313" key="16">
    <source>
        <dbReference type="EMBL" id="CAD1824580.1"/>
    </source>
</evidence>